<dbReference type="Proteomes" id="UP000008637">
    <property type="component" value="Chromosome"/>
</dbReference>
<dbReference type="HOGENOM" id="CLU_433343_0_0_14"/>
<evidence type="ECO:0000313" key="2">
    <source>
        <dbReference type="Proteomes" id="UP000008637"/>
    </source>
</evidence>
<organism evidence="1 2">
    <name type="scientific">Mycoplasma haemofelis (strain Langford 1)</name>
    <name type="common">Haemobartonella felis</name>
    <dbReference type="NCBI Taxonomy" id="941640"/>
    <lineage>
        <taxon>Bacteria</taxon>
        <taxon>Bacillati</taxon>
        <taxon>Mycoplasmatota</taxon>
        <taxon>Mollicutes</taxon>
        <taxon>Mycoplasmataceae</taxon>
        <taxon>Mycoplasma</taxon>
    </lineage>
</organism>
<accession>E8ZK13</accession>
<dbReference type="EMBL" id="FR773153">
    <property type="protein sequence ID" value="CBY93484.1"/>
    <property type="molecule type" value="Genomic_DNA"/>
</dbReference>
<sequence length="611" mass="73162">MSVVETENTKILERTRQETARKLDIDLSEPKQEGRIKALFALYKRYTNQMSICGSIYCEIIDQCNRLIDIYGQKQRKLNEIKEMKDNTFLLRTRLKSINYQFGEVIKDLEEKIEFNKELLIAYENKYVNNHSITSKHRTKLKELEDVCWKNWLRAIEVNSELRNTIIGFENRKALLALSKAYVDYCIFVDLHMKDCFELVKDLKKDGIIEYYEILRRYDLPDKKKLNFQLFLQKKIESRLSDAMELKTLFGSYLDLNYGQLDSAVSDLRDQFLRDKKEILAVVNYYKRFLLQKQVLFTEEAEKLVLYLKKRYLEKIDFLCSRFQMYNAEVLATNKEISEEDLAFLKKVFTEEFDKHLNKLKIEYSKKFLPLLDNFFHAEELVGSAYALDPDKLEEKMKELKHLKNLNLDVLVQKFEAEKKKIETLLDKNMDLISDVNKLNVDQFNEVLSRLRKDCELICCEILNLNNRYWVKANAEFNCEARRIFIKLRHKYSPWIKSWRKNSKPWMHEYLMLNMNHEVLKAVGEILEGYSPEADLYKKASKALLQYSEISRKIHKERDDMEAKQLLMLNKIPTPELDELLSESNRKLDELRRHYENYWSDYNRFYNSLIS</sequence>
<dbReference type="KEGG" id="mha:HF1_14760"/>
<protein>
    <submittedName>
        <fullName evidence="1">Uncharacterized protein</fullName>
    </submittedName>
</protein>
<dbReference type="OrthoDB" id="393392at2"/>
<evidence type="ECO:0000313" key="1">
    <source>
        <dbReference type="EMBL" id="CBY93484.1"/>
    </source>
</evidence>
<proteinExistence type="predicted"/>
<reference evidence="1 2" key="1">
    <citation type="journal article" date="2011" name="J. Bacteriol.">
        <title>Complete genome sequence of Mycoplasma haemofelis, a hemotropic mycoplasma.</title>
        <authorList>
            <person name="Barker E.N."/>
            <person name="Helps C.R."/>
            <person name="Peters I.R."/>
            <person name="Darby A.C."/>
            <person name="Radford A.D."/>
            <person name="Tasker S."/>
        </authorList>
    </citation>
    <scope>NUCLEOTIDE SEQUENCE [LARGE SCALE GENOMIC DNA]</scope>
    <source>
        <strain evidence="1 2">Langford 1</strain>
    </source>
</reference>
<dbReference type="AlphaFoldDB" id="E8ZK13"/>
<keyword evidence="2" id="KW-1185">Reference proteome</keyword>
<name>E8ZK13_MYCHL</name>
<gene>
    <name evidence="1" type="ORF">HF1_14760</name>
</gene>